<evidence type="ECO:0000259" key="3">
    <source>
        <dbReference type="PROSITE" id="PS50006"/>
    </source>
</evidence>
<dbReference type="EnsemblMetazoa" id="CLYHEMT021570.1">
    <property type="protein sequence ID" value="CLYHEMP021570.1"/>
    <property type="gene ID" value="CLYHEMG021570"/>
</dbReference>
<feature type="region of interest" description="Disordered" evidence="2">
    <location>
        <begin position="139"/>
        <end position="164"/>
    </location>
</feature>
<dbReference type="PROSITE" id="PS50006">
    <property type="entry name" value="FHA_DOMAIN"/>
    <property type="match status" value="1"/>
</dbReference>
<feature type="domain" description="FHA" evidence="3">
    <location>
        <begin position="14"/>
        <end position="71"/>
    </location>
</feature>
<evidence type="ECO:0000313" key="4">
    <source>
        <dbReference type="EnsemblMetazoa" id="CLYHEMP021570.1"/>
    </source>
</evidence>
<dbReference type="PANTHER" id="PTHR18853:SF10">
    <property type="entry name" value="FHA DOMAIN-CONTAINING PROTEIN"/>
    <property type="match status" value="1"/>
</dbReference>
<dbReference type="Gene3D" id="2.60.200.20">
    <property type="match status" value="1"/>
</dbReference>
<accession>A0A7M5XGH4</accession>
<proteinExistence type="predicted"/>
<evidence type="ECO:0000313" key="5">
    <source>
        <dbReference type="Proteomes" id="UP000594262"/>
    </source>
</evidence>
<dbReference type="InterPro" id="IPR052642">
    <property type="entry name" value="CC-FHA_domain"/>
</dbReference>
<feature type="coiled-coil region" evidence="1">
    <location>
        <begin position="1232"/>
        <end position="1259"/>
    </location>
</feature>
<evidence type="ECO:0000256" key="2">
    <source>
        <dbReference type="SAM" id="MobiDB-lite"/>
    </source>
</evidence>
<dbReference type="OrthoDB" id="687730at2759"/>
<name>A0A7M5XGH4_9CNID</name>
<keyword evidence="1" id="KW-0175">Coiled coil</keyword>
<dbReference type="InterPro" id="IPR000253">
    <property type="entry name" value="FHA_dom"/>
</dbReference>
<dbReference type="SUPFAM" id="SSF49879">
    <property type="entry name" value="SMAD/FHA domain"/>
    <property type="match status" value="1"/>
</dbReference>
<dbReference type="InterPro" id="IPR008984">
    <property type="entry name" value="SMAD_FHA_dom_sf"/>
</dbReference>
<feature type="coiled-coil region" evidence="1">
    <location>
        <begin position="391"/>
        <end position="449"/>
    </location>
</feature>
<sequence length="1301" mass="153462">MKGILRSIEDDVNFEISQTVTKIGKENCDINIISPQVELRQAVLEYDHQYHCFFIEDLNTFHGTYVNECRVQNSKVKLNHGDIIRFGHGGPRFEILTEIQTNPSVVRQHVWEDGAVNFPYLPFHSTTTASTIPTSNPYQQSFGRQSVPHPPTVRQRPVSANPSNGVFLQTRPLSGALTKDFSTTSKPSDQVLNLEEQVTQMTGEISRLEMVQRDRDTFQESVVINLKKQLSGLESEKSTIVDDTSRRLSILQNQITMKNDEIDHLQAENRKLKSVRFDGSVSQTNKIAELQTLLTRHDQNISSMQLEMEKAGKEKSKLSNIITTLQKEISAKDLLLRKSKTETEKYRVECRNKDMDISSLTAKIQRQTLSDQAKKDLKKKDEELSSIRYRMKKADEKVSERELTILNLKEQIENANKSIANSERSMQLLEDENTRYRSKSLQLENTEQNHRIQFENLKRKHDTFHQHVAELFSQHGYTFDRVLDDNDVLNYIKEIRNELDKSSFRLEEILREKEQVESIIPSDHELESLRHLLYDIESRLLRNGRTCHHLRQEVQRAQEISTCEQLQWIKSFVISMLSQESNWEQQIENALEAVKFQNNGNNTEDPTTLIHRLQIKLKENFKQLEDLENQINSADDEHSQLYKNIKNKIKEKYKKKMEEKIEEIKEHERNKFEKLRQDEIDRLSLELKIKEQELKNILRTQDYENNQIHQLKKRMEKQESEILEGQLETQKLKCELEESKQTEALYKKKMDDKEDEIYLQKQIMERKIENFQNAEISLLKDKSDTQSMTISSLENTLLEINKEKKDSDLKFMKMKNVLKEHKKELLLKKDEEKKSYAFLKKEINELKDLNKTLRRSFHESQKECEEQKDLVKSLKRDMNGMSIRMTDMKGELSEEEKMKTEELREQLSKQELAHLEQRKQLIQLSNLVDEQQKKLKEQERMLQVKNETLAFQADGLKEQTHNHERQVAMVRPAHRNTKKIAERCLEEKHDDVILRQKQAIADMRSSLKEGTYQKPQSALEEMALQELNVLKKENVDLKEQLVMTGNWCQTTDKDLYNEVCKSRDILRTAFHDYGIEKMTHQDTQQALSVNEELFLHTLQSISTELGIKHILGGSPMCYNDVEGRKELMKHREKALENILNRIKTLQERLKNKDKILEDYDEDLKKLRLVEQQTGKVSAENEAIKKEMLMTREENTFLQEALRKNKTDLENEKRMRKSIKQKKIHYMDFQDDEEKTKKKHDCYEDEIKKYKEERKEKNKDDLLKKKNFQIALLKQELQHSNRVLNGVTDDVALTEKMKDLEM</sequence>
<organism evidence="4 5">
    <name type="scientific">Clytia hemisphaerica</name>
    <dbReference type="NCBI Taxonomy" id="252671"/>
    <lineage>
        <taxon>Eukaryota</taxon>
        <taxon>Metazoa</taxon>
        <taxon>Cnidaria</taxon>
        <taxon>Hydrozoa</taxon>
        <taxon>Hydroidolina</taxon>
        <taxon>Leptothecata</taxon>
        <taxon>Obeliida</taxon>
        <taxon>Clytiidae</taxon>
        <taxon>Clytia</taxon>
    </lineage>
</organism>
<feature type="coiled-coil region" evidence="1">
    <location>
        <begin position="610"/>
        <end position="756"/>
    </location>
</feature>
<feature type="coiled-coil region" evidence="1">
    <location>
        <begin position="1128"/>
        <end position="1162"/>
    </location>
</feature>
<dbReference type="Pfam" id="PF00498">
    <property type="entry name" value="FHA"/>
    <property type="match status" value="1"/>
</dbReference>
<feature type="coiled-coil region" evidence="1">
    <location>
        <begin position="822"/>
        <end position="948"/>
    </location>
</feature>
<keyword evidence="5" id="KW-1185">Reference proteome</keyword>
<dbReference type="Proteomes" id="UP000594262">
    <property type="component" value="Unplaced"/>
</dbReference>
<dbReference type="PANTHER" id="PTHR18853">
    <property type="entry name" value="FORKHEAD-ASSOCIATED DOMAIN-CONTAINING PROTEIN 1-RELATED"/>
    <property type="match status" value="1"/>
</dbReference>
<reference evidence="4" key="1">
    <citation type="submission" date="2021-01" db="UniProtKB">
        <authorList>
            <consortium name="EnsemblMetazoa"/>
        </authorList>
    </citation>
    <scope>IDENTIFICATION</scope>
</reference>
<evidence type="ECO:0000256" key="1">
    <source>
        <dbReference type="SAM" id="Coils"/>
    </source>
</evidence>
<feature type="coiled-coil region" evidence="1">
    <location>
        <begin position="248"/>
        <end position="328"/>
    </location>
</feature>
<protein>
    <recommendedName>
        <fullName evidence="3">FHA domain-containing protein</fullName>
    </recommendedName>
</protein>